<keyword evidence="2" id="KW-1185">Reference proteome</keyword>
<evidence type="ECO:0008006" key="3">
    <source>
        <dbReference type="Google" id="ProtNLM"/>
    </source>
</evidence>
<comment type="caution">
    <text evidence="1">The sequence shown here is derived from an EMBL/GenBank/DDBJ whole genome shotgun (WGS) entry which is preliminary data.</text>
</comment>
<proteinExistence type="predicted"/>
<evidence type="ECO:0000313" key="1">
    <source>
        <dbReference type="EMBL" id="KAL3786949.1"/>
    </source>
</evidence>
<dbReference type="InterPro" id="IPR011050">
    <property type="entry name" value="Pectin_lyase_fold/virulence"/>
</dbReference>
<evidence type="ECO:0000313" key="2">
    <source>
        <dbReference type="Proteomes" id="UP001530400"/>
    </source>
</evidence>
<dbReference type="EMBL" id="JALLPJ020000630">
    <property type="protein sequence ID" value="KAL3786949.1"/>
    <property type="molecule type" value="Genomic_DNA"/>
</dbReference>
<name>A0ABD3PGW8_9STRA</name>
<sequence>MGQTHASVYLGRYTQEESNGVDAIQNAIDNANVIVLEKGIHEGVGTRFLRINKPIVLFGAGKDSTKLCCNGLNIQREEDATEIQQSESITVADLEVTNSSNIQNNNYKTVNLCGTRFSCQIGKVAMPFQPDGNILFLDCEINGGSDGISIYGSGVHLKRTSIRNAACRGIFSRNNFSLKMLQSAIAVDMELRAQRAGRRREGIGFNLDLGVVGSCASLEWIFIGWFMLYSDTSTRKGCLYSYQVDTST</sequence>
<accession>A0ABD3PGW8</accession>
<dbReference type="AlphaFoldDB" id="A0ABD3PGW8"/>
<gene>
    <name evidence="1" type="ORF">ACHAWO_013788</name>
</gene>
<protein>
    <recommendedName>
        <fullName evidence="3">Pectinesterase</fullName>
    </recommendedName>
</protein>
<organism evidence="1 2">
    <name type="scientific">Cyclotella atomus</name>
    <dbReference type="NCBI Taxonomy" id="382360"/>
    <lineage>
        <taxon>Eukaryota</taxon>
        <taxon>Sar</taxon>
        <taxon>Stramenopiles</taxon>
        <taxon>Ochrophyta</taxon>
        <taxon>Bacillariophyta</taxon>
        <taxon>Coscinodiscophyceae</taxon>
        <taxon>Thalassiosirophycidae</taxon>
        <taxon>Stephanodiscales</taxon>
        <taxon>Stephanodiscaceae</taxon>
        <taxon>Cyclotella</taxon>
    </lineage>
</organism>
<dbReference type="SUPFAM" id="SSF51126">
    <property type="entry name" value="Pectin lyase-like"/>
    <property type="match status" value="1"/>
</dbReference>
<reference evidence="1 2" key="1">
    <citation type="submission" date="2024-10" db="EMBL/GenBank/DDBJ databases">
        <title>Updated reference genomes for cyclostephanoid diatoms.</title>
        <authorList>
            <person name="Roberts W.R."/>
            <person name="Alverson A.J."/>
        </authorList>
    </citation>
    <scope>NUCLEOTIDE SEQUENCE [LARGE SCALE GENOMIC DNA]</scope>
    <source>
        <strain evidence="1 2">AJA010-31</strain>
    </source>
</reference>
<dbReference type="Proteomes" id="UP001530400">
    <property type="component" value="Unassembled WGS sequence"/>
</dbReference>